<evidence type="ECO:0000259" key="2">
    <source>
        <dbReference type="PROSITE" id="PS50887"/>
    </source>
</evidence>
<accession>A0A939QE09</accession>
<dbReference type="CDD" id="cd01949">
    <property type="entry name" value="GGDEF"/>
    <property type="match status" value="1"/>
</dbReference>
<feature type="domain" description="GGDEF" evidence="2">
    <location>
        <begin position="212"/>
        <end position="327"/>
    </location>
</feature>
<evidence type="ECO:0000313" key="4">
    <source>
        <dbReference type="Proteomes" id="UP000668403"/>
    </source>
</evidence>
<feature type="transmembrane region" description="Helical" evidence="1">
    <location>
        <begin position="21"/>
        <end position="40"/>
    </location>
</feature>
<dbReference type="PANTHER" id="PTHR45138">
    <property type="entry name" value="REGULATORY COMPONENTS OF SENSORY TRANSDUCTION SYSTEM"/>
    <property type="match status" value="1"/>
</dbReference>
<dbReference type="GO" id="GO:0052621">
    <property type="term" value="F:diguanylate cyclase activity"/>
    <property type="evidence" value="ECO:0007669"/>
    <property type="project" value="TreeGrafter"/>
</dbReference>
<dbReference type="Pfam" id="PF00990">
    <property type="entry name" value="GGDEF"/>
    <property type="match status" value="1"/>
</dbReference>
<dbReference type="SMART" id="SM00267">
    <property type="entry name" value="GGDEF"/>
    <property type="match status" value="1"/>
</dbReference>
<keyword evidence="1" id="KW-0472">Membrane</keyword>
<organism evidence="3 4">
    <name type="scientific">Leucobacter tardus</name>
    <dbReference type="NCBI Taxonomy" id="501483"/>
    <lineage>
        <taxon>Bacteria</taxon>
        <taxon>Bacillati</taxon>
        <taxon>Actinomycetota</taxon>
        <taxon>Actinomycetes</taxon>
        <taxon>Micrococcales</taxon>
        <taxon>Microbacteriaceae</taxon>
        <taxon>Leucobacter</taxon>
    </lineage>
</organism>
<dbReference type="InterPro" id="IPR000160">
    <property type="entry name" value="GGDEF_dom"/>
</dbReference>
<keyword evidence="4" id="KW-1185">Reference proteome</keyword>
<feature type="transmembrane region" description="Helical" evidence="1">
    <location>
        <begin position="115"/>
        <end position="139"/>
    </location>
</feature>
<dbReference type="PANTHER" id="PTHR45138:SF9">
    <property type="entry name" value="DIGUANYLATE CYCLASE DGCM-RELATED"/>
    <property type="match status" value="1"/>
</dbReference>
<gene>
    <name evidence="3" type="ORF">J4H85_10425</name>
</gene>
<dbReference type="RefSeq" id="WP_208239359.1">
    <property type="nucleotide sequence ID" value="NZ_BAAAQU010000002.1"/>
</dbReference>
<dbReference type="SUPFAM" id="SSF55073">
    <property type="entry name" value="Nucleotide cyclase"/>
    <property type="match status" value="1"/>
</dbReference>
<dbReference type="AlphaFoldDB" id="A0A939QE09"/>
<keyword evidence="1" id="KW-1133">Transmembrane helix</keyword>
<dbReference type="InterPro" id="IPR029787">
    <property type="entry name" value="Nucleotide_cyclase"/>
</dbReference>
<comment type="caution">
    <text evidence="3">The sequence shown here is derived from an EMBL/GenBank/DDBJ whole genome shotgun (WGS) entry which is preliminary data.</text>
</comment>
<keyword evidence="1" id="KW-0812">Transmembrane</keyword>
<dbReference type="InterPro" id="IPR050469">
    <property type="entry name" value="Diguanylate_Cyclase"/>
</dbReference>
<feature type="transmembrane region" description="Helical" evidence="1">
    <location>
        <begin position="76"/>
        <end position="95"/>
    </location>
</feature>
<evidence type="ECO:0000256" key="1">
    <source>
        <dbReference type="SAM" id="Phobius"/>
    </source>
</evidence>
<reference evidence="3" key="1">
    <citation type="submission" date="2021-03" db="EMBL/GenBank/DDBJ databases">
        <title>Leucobacter chromiisoli sp. nov., isolated from chromium-containing soil of chemical plant.</title>
        <authorList>
            <person name="Xu Z."/>
        </authorList>
    </citation>
    <scope>NUCLEOTIDE SEQUENCE</scope>
    <source>
        <strain evidence="3">K 70/01</strain>
    </source>
</reference>
<dbReference type="PROSITE" id="PS50887">
    <property type="entry name" value="GGDEF"/>
    <property type="match status" value="1"/>
</dbReference>
<proteinExistence type="predicted"/>
<dbReference type="Proteomes" id="UP000668403">
    <property type="component" value="Unassembled WGS sequence"/>
</dbReference>
<name>A0A939QE09_9MICO</name>
<protein>
    <submittedName>
        <fullName evidence="3">Diguanylate cyclase</fullName>
    </submittedName>
</protein>
<dbReference type="Gene3D" id="3.30.70.270">
    <property type="match status" value="1"/>
</dbReference>
<feature type="transmembrane region" description="Helical" evidence="1">
    <location>
        <begin position="46"/>
        <end position="67"/>
    </location>
</feature>
<feature type="transmembrane region" description="Helical" evidence="1">
    <location>
        <begin position="151"/>
        <end position="174"/>
    </location>
</feature>
<evidence type="ECO:0000313" key="3">
    <source>
        <dbReference type="EMBL" id="MBO2990407.1"/>
    </source>
</evidence>
<dbReference type="InterPro" id="IPR043128">
    <property type="entry name" value="Rev_trsase/Diguanyl_cyclase"/>
</dbReference>
<dbReference type="EMBL" id="JAGFBF010000005">
    <property type="protein sequence ID" value="MBO2990407.1"/>
    <property type="molecule type" value="Genomic_DNA"/>
</dbReference>
<sequence length="327" mass="35351">MNGADRRASGAGLWSHHDAHSVFISVAAALLTVTLVVDLLTSSDAYGIGVLSVMLVVTATMGVVAIVQGARIPRSFGLAAVCAFGLAQVFFLSGLSDAKGAVSSLQELPILGFYLGWFVRPVLARTLMSVSIVALILAILTNPDFAPDGQLGVPTAVHGLLGAIFCFEVGSYLWRRSTALANTDPLTGVLNRRGFLASLRRELRVPASQRRHAMAFVVIDFDDFKLVNDTSGHGEGDRVLREIVGEWEEESRTRDLIGRTGGDEFVMLLRRTDERQAAAMMQRLQAHSAHPWSWGAVTVEPEDSVDSLFARADAQLYLQKSARKSVS</sequence>
<dbReference type="NCBIfam" id="TIGR00254">
    <property type="entry name" value="GGDEF"/>
    <property type="match status" value="1"/>
</dbReference>